<evidence type="ECO:0000256" key="4">
    <source>
        <dbReference type="ARBA" id="ARBA00006206"/>
    </source>
</evidence>
<name>A0AAV2Q5F8_MEGNR</name>
<keyword evidence="10" id="KW-1185">Reference proteome</keyword>
<comment type="function">
    <text evidence="7">Mutarotase that catalyzes the interconversion of beta-D-galactose and alpha-D-galactose during galactose metabolism. Beta-D-galactose is metabolized in the liver into glucose 1-phosphate, the primary metabolic fuel, by the action of four enzymes that constitute the Leloir pathway: GALM, GALK1 (galactokinase), GALT (galactose-1-phosphate uridylyltransferase) and GALE (UDP-galactose-4'-epimerase). Involved in the maintenance of the equilibrium between the beta- and alpha-anomers of galactose, therefore ensuring a sufficient supply of the alpha-anomer for GALK1. Also active on D-glucose although shows a preference for galactose over glucose.</text>
</comment>
<comment type="pathway">
    <text evidence="2">Carbohydrate metabolism; galactose metabolism.</text>
</comment>
<dbReference type="SUPFAM" id="SSF74650">
    <property type="entry name" value="Galactose mutarotase-like"/>
    <property type="match status" value="1"/>
</dbReference>
<evidence type="ECO:0000256" key="1">
    <source>
        <dbReference type="ARBA" id="ARBA00001712"/>
    </source>
</evidence>
<comment type="caution">
    <text evidence="9">The sequence shown here is derived from an EMBL/GenBank/DDBJ whole genome shotgun (WGS) entry which is preliminary data.</text>
</comment>
<comment type="catalytic activity">
    <reaction evidence="8">
        <text>alpha-D-glucose = beta-D-glucose</text>
        <dbReference type="Rhea" id="RHEA:10264"/>
        <dbReference type="ChEBI" id="CHEBI:15903"/>
        <dbReference type="ChEBI" id="CHEBI:17925"/>
        <dbReference type="EC" id="5.1.3.3"/>
    </reaction>
</comment>
<comment type="similarity">
    <text evidence="4 8">Belongs to the aldose epimerase family.</text>
</comment>
<dbReference type="InterPro" id="IPR008183">
    <property type="entry name" value="Aldose_1/G6P_1-epimerase"/>
</dbReference>
<dbReference type="Gene3D" id="2.70.98.10">
    <property type="match status" value="1"/>
</dbReference>
<dbReference type="EMBL" id="CAXKWB010004143">
    <property type="protein sequence ID" value="CAL4072250.1"/>
    <property type="molecule type" value="Genomic_DNA"/>
</dbReference>
<protein>
    <recommendedName>
        <fullName evidence="8">Aldose 1-epimerase</fullName>
        <ecNumber evidence="8">5.1.3.3</ecNumber>
    </recommendedName>
</protein>
<gene>
    <name evidence="9" type="ORF">MNOR_LOCUS8784</name>
</gene>
<dbReference type="PIRSF" id="PIRSF005096">
    <property type="entry name" value="GALM"/>
    <property type="match status" value="1"/>
</dbReference>
<evidence type="ECO:0000256" key="7">
    <source>
        <dbReference type="ARBA" id="ARBA00045743"/>
    </source>
</evidence>
<dbReference type="PANTHER" id="PTHR10091">
    <property type="entry name" value="ALDOSE-1-EPIMERASE"/>
    <property type="match status" value="1"/>
</dbReference>
<keyword evidence="5 8" id="KW-0413">Isomerase</keyword>
<sequence>MIEMGSISNIKEDIFGTFIDPETKLKSSVRRFTLSSECGIEVKVMSYGAGICDIIAPDKNGDKDHIIFGFENFNDYTKQSSYIGASIGRHFDRIGGGKFHLNGRDHQVTVNNFGNHVHGGTRGWDKYNWDAALVDSKSVVFSHVSPAGDQGYPGDVLAQVKYTLGADGALQIDYTAMATHATPINMSDHCLFNLAGHAAGREAMMEHVFQVNADTYLPITETVVPTGEVESLQNTALDFRSTVVLGKVIDKIPSPGLSHCFCLRNSKRGDMGFAARIQHPSSGRVLEIYTTEPGLQLYSGYFLPKEDNQLVGFNGSSYKYQSAFCSLGQNYGDAVNKPHFPQSILHPGKIYKHSMIYKFMVQE</sequence>
<comment type="pathway">
    <text evidence="3 8">Carbohydrate metabolism; hexose metabolism.</text>
</comment>
<keyword evidence="6 8" id="KW-0119">Carbohydrate metabolism</keyword>
<evidence type="ECO:0000313" key="10">
    <source>
        <dbReference type="Proteomes" id="UP001497623"/>
    </source>
</evidence>
<dbReference type="AlphaFoldDB" id="A0AAV2Q5F8"/>
<evidence type="ECO:0000256" key="5">
    <source>
        <dbReference type="ARBA" id="ARBA00023235"/>
    </source>
</evidence>
<dbReference type="InterPro" id="IPR047215">
    <property type="entry name" value="Galactose_mutarotase-like"/>
</dbReference>
<dbReference type="GO" id="GO:0030246">
    <property type="term" value="F:carbohydrate binding"/>
    <property type="evidence" value="ECO:0007669"/>
    <property type="project" value="InterPro"/>
</dbReference>
<dbReference type="NCBIfam" id="NF008277">
    <property type="entry name" value="PRK11055.1"/>
    <property type="match status" value="1"/>
</dbReference>
<dbReference type="CDD" id="cd09019">
    <property type="entry name" value="galactose_mutarotase_like"/>
    <property type="match status" value="1"/>
</dbReference>
<dbReference type="PANTHER" id="PTHR10091:SF0">
    <property type="entry name" value="GALACTOSE MUTAROTASE"/>
    <property type="match status" value="1"/>
</dbReference>
<comment type="catalytic activity">
    <reaction evidence="1">
        <text>alpha-D-galactose = beta-D-galactose</text>
        <dbReference type="Rhea" id="RHEA:28675"/>
        <dbReference type="ChEBI" id="CHEBI:27667"/>
        <dbReference type="ChEBI" id="CHEBI:28061"/>
        <dbReference type="EC" id="5.1.3.3"/>
    </reaction>
    <physiologicalReaction direction="right-to-left" evidence="1">
        <dbReference type="Rhea" id="RHEA:28677"/>
    </physiologicalReaction>
</comment>
<accession>A0AAV2Q5F8</accession>
<evidence type="ECO:0000256" key="8">
    <source>
        <dbReference type="PIRNR" id="PIRNR005096"/>
    </source>
</evidence>
<evidence type="ECO:0000256" key="3">
    <source>
        <dbReference type="ARBA" id="ARBA00005028"/>
    </source>
</evidence>
<dbReference type="Proteomes" id="UP001497623">
    <property type="component" value="Unassembled WGS sequence"/>
</dbReference>
<dbReference type="GO" id="GO:0033499">
    <property type="term" value="P:galactose catabolic process via UDP-galactose, Leloir pathway"/>
    <property type="evidence" value="ECO:0007669"/>
    <property type="project" value="TreeGrafter"/>
</dbReference>
<dbReference type="InterPro" id="IPR015443">
    <property type="entry name" value="Aldose_1-epimerase"/>
</dbReference>
<evidence type="ECO:0000256" key="6">
    <source>
        <dbReference type="ARBA" id="ARBA00023277"/>
    </source>
</evidence>
<proteinExistence type="inferred from homology"/>
<evidence type="ECO:0000313" key="9">
    <source>
        <dbReference type="EMBL" id="CAL4072250.1"/>
    </source>
</evidence>
<reference evidence="9 10" key="1">
    <citation type="submission" date="2024-05" db="EMBL/GenBank/DDBJ databases">
        <authorList>
            <person name="Wallberg A."/>
        </authorList>
    </citation>
    <scope>NUCLEOTIDE SEQUENCE [LARGE SCALE GENOMIC DNA]</scope>
</reference>
<dbReference type="InterPro" id="IPR011013">
    <property type="entry name" value="Gal_mutarotase_sf_dom"/>
</dbReference>
<dbReference type="GO" id="GO:0004034">
    <property type="term" value="F:aldose 1-epimerase activity"/>
    <property type="evidence" value="ECO:0007669"/>
    <property type="project" value="UniProtKB-EC"/>
</dbReference>
<evidence type="ECO:0000256" key="2">
    <source>
        <dbReference type="ARBA" id="ARBA00004947"/>
    </source>
</evidence>
<dbReference type="EC" id="5.1.3.3" evidence="8"/>
<dbReference type="Pfam" id="PF01263">
    <property type="entry name" value="Aldose_epim"/>
    <property type="match status" value="1"/>
</dbReference>
<dbReference type="InterPro" id="IPR014718">
    <property type="entry name" value="GH-type_carb-bd"/>
</dbReference>
<dbReference type="GO" id="GO:0006006">
    <property type="term" value="P:glucose metabolic process"/>
    <property type="evidence" value="ECO:0007669"/>
    <property type="project" value="TreeGrafter"/>
</dbReference>
<organism evidence="9 10">
    <name type="scientific">Meganyctiphanes norvegica</name>
    <name type="common">Northern krill</name>
    <name type="synonym">Thysanopoda norvegica</name>
    <dbReference type="NCBI Taxonomy" id="48144"/>
    <lineage>
        <taxon>Eukaryota</taxon>
        <taxon>Metazoa</taxon>
        <taxon>Ecdysozoa</taxon>
        <taxon>Arthropoda</taxon>
        <taxon>Crustacea</taxon>
        <taxon>Multicrustacea</taxon>
        <taxon>Malacostraca</taxon>
        <taxon>Eumalacostraca</taxon>
        <taxon>Eucarida</taxon>
        <taxon>Euphausiacea</taxon>
        <taxon>Euphausiidae</taxon>
        <taxon>Meganyctiphanes</taxon>
    </lineage>
</organism>